<dbReference type="eggNOG" id="ENOG5032XMW">
    <property type="taxonomic scope" value="Bacteria"/>
</dbReference>
<organism evidence="1 2">
    <name type="scientific">Vibrio ezurae NBRC 102218</name>
    <dbReference type="NCBI Taxonomy" id="1219080"/>
    <lineage>
        <taxon>Bacteria</taxon>
        <taxon>Pseudomonadati</taxon>
        <taxon>Pseudomonadota</taxon>
        <taxon>Gammaproteobacteria</taxon>
        <taxon>Vibrionales</taxon>
        <taxon>Vibrionaceae</taxon>
        <taxon>Vibrio</taxon>
    </lineage>
</organism>
<dbReference type="EMBL" id="BATM01000060">
    <property type="protein sequence ID" value="GAD81411.1"/>
    <property type="molecule type" value="Genomic_DNA"/>
</dbReference>
<evidence type="ECO:0000313" key="1">
    <source>
        <dbReference type="EMBL" id="GAD81411.1"/>
    </source>
</evidence>
<dbReference type="InterPro" id="IPR021352">
    <property type="entry name" value="DUF2971"/>
</dbReference>
<dbReference type="AlphaFoldDB" id="U3ANC7"/>
<gene>
    <name evidence="1" type="ORF">VEZ01S_60_00160</name>
</gene>
<reference evidence="1 2" key="1">
    <citation type="submission" date="2013-09" db="EMBL/GenBank/DDBJ databases">
        <title>Whole genome shotgun sequence of Vibrio ezurae NBRC 102218.</title>
        <authorList>
            <person name="Yoshida I."/>
            <person name="Hosoyama A."/>
            <person name="Numata M."/>
            <person name="Hashimoto M."/>
            <person name="Hosoyama Y."/>
            <person name="Tsuchikane K."/>
            <person name="Noguchi M."/>
            <person name="Hirakata S."/>
            <person name="Ichikawa N."/>
            <person name="Ohji S."/>
            <person name="Yamazoe A."/>
            <person name="Fujita N."/>
        </authorList>
    </citation>
    <scope>NUCLEOTIDE SEQUENCE [LARGE SCALE GENOMIC DNA]</scope>
    <source>
        <strain evidence="1 2">NBRC 102218</strain>
    </source>
</reference>
<dbReference type="Proteomes" id="UP000016562">
    <property type="component" value="Unassembled WGS sequence"/>
</dbReference>
<name>U3ANC7_9VIBR</name>
<dbReference type="STRING" id="1219080.VEZ01S_60_00160"/>
<proteinExistence type="predicted"/>
<protein>
    <recommendedName>
        <fullName evidence="3">DUF2971 domain-containing protein</fullName>
    </recommendedName>
</protein>
<accession>U3ANC7</accession>
<dbReference type="Pfam" id="PF11185">
    <property type="entry name" value="DUF2971"/>
    <property type="match status" value="1"/>
</dbReference>
<keyword evidence="2" id="KW-1185">Reference proteome</keyword>
<evidence type="ECO:0000313" key="2">
    <source>
        <dbReference type="Proteomes" id="UP000016562"/>
    </source>
</evidence>
<sequence length="278" mass="32446">MLFKYLPPDRVDVLQNLSIRYTPMKSLNDPYESLPLVDTSELKHNSNLNKELQKLDKLWEEQPENEKTLNNRELLDKKKALLSRLYSNESATLQIKDKLMSLFGDHFGILSLSRSNSNLLMWSHYTNSMKGFVIGFDRDNEMFKRPTPNGQPTEPRVVTYSDVRKSYKALSNKDHYSILTSKPLDWAYEQEERVCMSFMPPQFKTEYKDDFGSDIYLIPFPNNAILSIYIGCNASRKTKEAIYESIQKNHIKCKVYETSPSMTHYQLQFKEILLPLAS</sequence>
<dbReference type="OrthoDB" id="4119964at2"/>
<evidence type="ECO:0008006" key="3">
    <source>
        <dbReference type="Google" id="ProtNLM"/>
    </source>
</evidence>
<comment type="caution">
    <text evidence="1">The sequence shown here is derived from an EMBL/GenBank/DDBJ whole genome shotgun (WGS) entry which is preliminary data.</text>
</comment>